<dbReference type="Proteomes" id="UP000321118">
    <property type="component" value="Unassembled WGS sequence"/>
</dbReference>
<evidence type="ECO:0000313" key="2">
    <source>
        <dbReference type="EMBL" id="GEK23178.1"/>
    </source>
</evidence>
<feature type="transmembrane region" description="Helical" evidence="1">
    <location>
        <begin position="161"/>
        <end position="180"/>
    </location>
</feature>
<name>A0A510V8H6_9CELL</name>
<dbReference type="OrthoDB" id="5192631at2"/>
<gene>
    <name evidence="2" type="ORF">CXY01_36980</name>
</gene>
<protein>
    <submittedName>
        <fullName evidence="2">Uncharacterized protein</fullName>
    </submittedName>
</protein>
<accession>A0A510V8H6</accession>
<evidence type="ECO:0000256" key="1">
    <source>
        <dbReference type="SAM" id="Phobius"/>
    </source>
</evidence>
<dbReference type="RefSeq" id="WP_146930541.1">
    <property type="nucleotide sequence ID" value="NZ_BJUB01000014.1"/>
</dbReference>
<organism evidence="2 3">
    <name type="scientific">Cellulomonas xylanilytica</name>
    <dbReference type="NCBI Taxonomy" id="233583"/>
    <lineage>
        <taxon>Bacteria</taxon>
        <taxon>Bacillati</taxon>
        <taxon>Actinomycetota</taxon>
        <taxon>Actinomycetes</taxon>
        <taxon>Micrococcales</taxon>
        <taxon>Cellulomonadaceae</taxon>
        <taxon>Cellulomonas</taxon>
    </lineage>
</organism>
<dbReference type="EMBL" id="BJUB01000014">
    <property type="protein sequence ID" value="GEK23178.1"/>
    <property type="molecule type" value="Genomic_DNA"/>
</dbReference>
<dbReference type="AlphaFoldDB" id="A0A510V8H6"/>
<feature type="transmembrane region" description="Helical" evidence="1">
    <location>
        <begin position="133"/>
        <end position="155"/>
    </location>
</feature>
<reference evidence="2 3" key="1">
    <citation type="submission" date="2019-07" db="EMBL/GenBank/DDBJ databases">
        <title>Whole genome shotgun sequence of Cellulomonas xylanilytica NBRC 101102.</title>
        <authorList>
            <person name="Hosoyama A."/>
            <person name="Uohara A."/>
            <person name="Ohji S."/>
            <person name="Ichikawa N."/>
        </authorList>
    </citation>
    <scope>NUCLEOTIDE SEQUENCE [LARGE SCALE GENOMIC DNA]</scope>
    <source>
        <strain evidence="2 3">NBRC 101102</strain>
    </source>
</reference>
<proteinExistence type="predicted"/>
<feature type="transmembrane region" description="Helical" evidence="1">
    <location>
        <begin position="77"/>
        <end position="95"/>
    </location>
</feature>
<keyword evidence="3" id="KW-1185">Reference proteome</keyword>
<keyword evidence="1" id="KW-0812">Transmembrane</keyword>
<feature type="transmembrane region" description="Helical" evidence="1">
    <location>
        <begin position="101"/>
        <end position="126"/>
    </location>
</feature>
<evidence type="ECO:0000313" key="3">
    <source>
        <dbReference type="Proteomes" id="UP000321118"/>
    </source>
</evidence>
<feature type="transmembrane region" description="Helical" evidence="1">
    <location>
        <begin position="210"/>
        <end position="230"/>
    </location>
</feature>
<keyword evidence="1" id="KW-1133">Transmembrane helix</keyword>
<sequence length="235" mass="24097">MTTSLVPAAWRDELVLALRLRDASGARIGDALAEVEEFCADSGQDAVTAFGDPREYAASLTSAADTEPPRLRDDVRAAGRVVVGFVGLVIVLAAVGSGPDLVVTAGWLIGVPLMLGGAVVTIAALGQGRTIRSVLVVALVLAAVVALGLLLDAPLATVPDWLALTVGGTLLVGDAVVGTVRARRRPSADLVTAPGEDPAETRRRNVRSDVLLAWMLVGFALVGVLVIAGLDALVL</sequence>
<keyword evidence="1" id="KW-0472">Membrane</keyword>
<comment type="caution">
    <text evidence="2">The sequence shown here is derived from an EMBL/GenBank/DDBJ whole genome shotgun (WGS) entry which is preliminary data.</text>
</comment>